<keyword evidence="2" id="KW-0143">Chaperone</keyword>
<dbReference type="GO" id="GO:0051082">
    <property type="term" value="F:unfolded protein binding"/>
    <property type="evidence" value="ECO:0007669"/>
    <property type="project" value="TreeGrafter"/>
</dbReference>
<evidence type="ECO:0000256" key="2">
    <source>
        <dbReference type="ARBA" id="ARBA00023186"/>
    </source>
</evidence>
<sequence>MNKTHNESKNVDNQDQDNDKHSSKILKNKSNEGDVKKTKQAKKKNVSDSTEKTSQVKNVNDDISKLNEEIENLKEERLRTLAEMDNLRKRFEKDKIDSIRYGNHNLARDMLTLGDNLSRALDAISSDEKRSESFNNLIDGLKIVQKEFVTILEKHGVKKIESINKKFDHNYHQAMLEVETDEFQ</sequence>
<proteinExistence type="inferred from homology"/>
<dbReference type="PANTHER" id="PTHR21237:SF23">
    <property type="entry name" value="GRPE PROTEIN HOMOLOG, MITOCHONDRIAL"/>
    <property type="match status" value="1"/>
</dbReference>
<dbReference type="Pfam" id="PF01025">
    <property type="entry name" value="GrpE"/>
    <property type="match status" value="1"/>
</dbReference>
<name>A0A381WA07_9ZZZZ</name>
<accession>A0A381WA07</accession>
<gene>
    <name evidence="4" type="ORF">METZ01_LOCUS102240</name>
</gene>
<evidence type="ECO:0000256" key="1">
    <source>
        <dbReference type="ARBA" id="ARBA00009054"/>
    </source>
</evidence>
<dbReference type="GO" id="GO:0006457">
    <property type="term" value="P:protein folding"/>
    <property type="evidence" value="ECO:0007669"/>
    <property type="project" value="InterPro"/>
</dbReference>
<feature type="region of interest" description="Disordered" evidence="3">
    <location>
        <begin position="1"/>
        <end position="60"/>
    </location>
</feature>
<dbReference type="GO" id="GO:0042803">
    <property type="term" value="F:protein homodimerization activity"/>
    <property type="evidence" value="ECO:0007669"/>
    <property type="project" value="InterPro"/>
</dbReference>
<dbReference type="InterPro" id="IPR000740">
    <property type="entry name" value="GrpE"/>
</dbReference>
<dbReference type="EMBL" id="UINC01011161">
    <property type="protein sequence ID" value="SVA49386.1"/>
    <property type="molecule type" value="Genomic_DNA"/>
</dbReference>
<dbReference type="AlphaFoldDB" id="A0A381WA07"/>
<comment type="similarity">
    <text evidence="1">Belongs to the GrpE family.</text>
</comment>
<dbReference type="GO" id="GO:0000774">
    <property type="term" value="F:adenyl-nucleotide exchange factor activity"/>
    <property type="evidence" value="ECO:0007669"/>
    <property type="project" value="InterPro"/>
</dbReference>
<dbReference type="CDD" id="cd00446">
    <property type="entry name" value="GrpE"/>
    <property type="match status" value="1"/>
</dbReference>
<feature type="compositionally biased region" description="Basic and acidic residues" evidence="3">
    <location>
        <begin position="1"/>
        <end position="22"/>
    </location>
</feature>
<organism evidence="4">
    <name type="scientific">marine metagenome</name>
    <dbReference type="NCBI Taxonomy" id="408172"/>
    <lineage>
        <taxon>unclassified sequences</taxon>
        <taxon>metagenomes</taxon>
        <taxon>ecological metagenomes</taxon>
    </lineage>
</organism>
<reference evidence="4" key="1">
    <citation type="submission" date="2018-05" db="EMBL/GenBank/DDBJ databases">
        <authorList>
            <person name="Lanie J.A."/>
            <person name="Ng W.-L."/>
            <person name="Kazmierczak K.M."/>
            <person name="Andrzejewski T.M."/>
            <person name="Davidsen T.M."/>
            <person name="Wayne K.J."/>
            <person name="Tettelin H."/>
            <person name="Glass J.I."/>
            <person name="Rusch D."/>
            <person name="Podicherti R."/>
            <person name="Tsui H.-C.T."/>
            <person name="Winkler M.E."/>
        </authorList>
    </citation>
    <scope>NUCLEOTIDE SEQUENCE</scope>
</reference>
<evidence type="ECO:0000256" key="3">
    <source>
        <dbReference type="SAM" id="MobiDB-lite"/>
    </source>
</evidence>
<dbReference type="InterPro" id="IPR013805">
    <property type="entry name" value="GrpE_CC"/>
</dbReference>
<dbReference type="PRINTS" id="PR00773">
    <property type="entry name" value="GRPEPROTEIN"/>
</dbReference>
<evidence type="ECO:0000313" key="4">
    <source>
        <dbReference type="EMBL" id="SVA49386.1"/>
    </source>
</evidence>
<protein>
    <recommendedName>
        <fullName evidence="5">Nucleotide exchange factor GrpE</fullName>
    </recommendedName>
</protein>
<dbReference type="PANTHER" id="PTHR21237">
    <property type="entry name" value="GRPE PROTEIN"/>
    <property type="match status" value="1"/>
</dbReference>
<dbReference type="SUPFAM" id="SSF58014">
    <property type="entry name" value="Coiled-coil domain of nucleotide exchange factor GrpE"/>
    <property type="match status" value="1"/>
</dbReference>
<dbReference type="GO" id="GO:0051087">
    <property type="term" value="F:protein-folding chaperone binding"/>
    <property type="evidence" value="ECO:0007669"/>
    <property type="project" value="InterPro"/>
</dbReference>
<evidence type="ECO:0008006" key="5">
    <source>
        <dbReference type="Google" id="ProtNLM"/>
    </source>
</evidence>
<dbReference type="Gene3D" id="3.90.20.20">
    <property type="match status" value="1"/>
</dbReference>